<name>A0A0M0K5A0_9EUKA</name>
<evidence type="ECO:0000256" key="1">
    <source>
        <dbReference type="SAM" id="MobiDB-lite"/>
    </source>
</evidence>
<dbReference type="PANTHER" id="PTHR18945">
    <property type="entry name" value="NEUROTRANSMITTER GATED ION CHANNEL"/>
    <property type="match status" value="1"/>
</dbReference>
<keyword evidence="2" id="KW-0472">Membrane</keyword>
<feature type="transmembrane region" description="Helical" evidence="2">
    <location>
        <begin position="421"/>
        <end position="437"/>
    </location>
</feature>
<comment type="caution">
    <text evidence="3">The sequence shown here is derived from an EMBL/GenBank/DDBJ whole genome shotgun (WGS) entry which is preliminary data.</text>
</comment>
<accession>A0A0M0K5A0</accession>
<gene>
    <name evidence="3" type="ORF">Ctob_005871</name>
</gene>
<protein>
    <submittedName>
        <fullName evidence="3">Uncharacterized protein</fullName>
    </submittedName>
</protein>
<dbReference type="EMBL" id="JWZX01001418">
    <property type="protein sequence ID" value="KOO33797.1"/>
    <property type="molecule type" value="Genomic_DNA"/>
</dbReference>
<keyword evidence="4" id="KW-1185">Reference proteome</keyword>
<proteinExistence type="predicted"/>
<feature type="transmembrane region" description="Helical" evidence="2">
    <location>
        <begin position="365"/>
        <end position="388"/>
    </location>
</feature>
<dbReference type="Proteomes" id="UP000037460">
    <property type="component" value="Unassembled WGS sequence"/>
</dbReference>
<feature type="transmembrane region" description="Helical" evidence="2">
    <location>
        <begin position="223"/>
        <end position="243"/>
    </location>
</feature>
<evidence type="ECO:0000256" key="2">
    <source>
        <dbReference type="SAM" id="Phobius"/>
    </source>
</evidence>
<organism evidence="3 4">
    <name type="scientific">Chrysochromulina tobinii</name>
    <dbReference type="NCBI Taxonomy" id="1460289"/>
    <lineage>
        <taxon>Eukaryota</taxon>
        <taxon>Haptista</taxon>
        <taxon>Haptophyta</taxon>
        <taxon>Prymnesiophyceae</taxon>
        <taxon>Prymnesiales</taxon>
        <taxon>Chrysochromulinaceae</taxon>
        <taxon>Chrysochromulina</taxon>
    </lineage>
</organism>
<feature type="transmembrane region" description="Helical" evidence="2">
    <location>
        <begin position="303"/>
        <end position="323"/>
    </location>
</feature>
<dbReference type="AlphaFoldDB" id="A0A0M0K5A0"/>
<dbReference type="SUPFAM" id="SSF63712">
    <property type="entry name" value="Nicotinic receptor ligand binding domain-like"/>
    <property type="match status" value="1"/>
</dbReference>
<evidence type="ECO:0000313" key="4">
    <source>
        <dbReference type="Proteomes" id="UP000037460"/>
    </source>
</evidence>
<dbReference type="OrthoDB" id="5975154at2759"/>
<dbReference type="GO" id="GO:0004888">
    <property type="term" value="F:transmembrane signaling receptor activity"/>
    <property type="evidence" value="ECO:0007669"/>
    <property type="project" value="InterPro"/>
</dbReference>
<dbReference type="Gene3D" id="2.70.170.10">
    <property type="entry name" value="Neurotransmitter-gated ion-channel ligand-binding domain"/>
    <property type="match status" value="1"/>
</dbReference>
<dbReference type="InterPro" id="IPR006201">
    <property type="entry name" value="Neur_channel"/>
</dbReference>
<reference evidence="4" key="1">
    <citation type="journal article" date="2015" name="PLoS Genet.">
        <title>Genome Sequence and Transcriptome Analyses of Chrysochromulina tobin: Metabolic Tools for Enhanced Algal Fitness in the Prominent Order Prymnesiales (Haptophyceae).</title>
        <authorList>
            <person name="Hovde B.T."/>
            <person name="Deodato C.R."/>
            <person name="Hunsperger H.M."/>
            <person name="Ryken S.A."/>
            <person name="Yost W."/>
            <person name="Jha R.K."/>
            <person name="Patterson J."/>
            <person name="Monnat R.J. Jr."/>
            <person name="Barlow S.B."/>
            <person name="Starkenburg S.R."/>
            <person name="Cattolico R.A."/>
        </authorList>
    </citation>
    <scope>NUCLEOTIDE SEQUENCE</scope>
    <source>
        <strain evidence="4">CCMP291</strain>
    </source>
</reference>
<dbReference type="InterPro" id="IPR038050">
    <property type="entry name" value="Neuro_actylchol_rec"/>
</dbReference>
<sequence length="537" mass="61835">MGTHVLVGRTQSTVNPADPKVLQDGEQFGSPSGSPPSVRVRVCVLNIYEVNAQERTWQGKIHLEASWHDPTLWRDKREHEEWPDPDADLWPQQCPFVAGQNKRWTPRLEIENCRRDFSRETWFKVYYKGKQVDEEGRERIIHLDWPVVEYNLVIRGMFTFEFQPHRFPFDVQELPVLKHGNLLADEWDLDGTLWLSEGRTLQRSHFEYPVVEFKVRLHRRAGFYVYSIWLPNFLLVTLAFLVLKLEPEEVQDYDREMIDHPNFRFDRQPLVNERVTLVTTLLLASAGYRANIDLPRTPTFSWLEAYLLVCIGALFLLALFSYAEIFGKAKLETDNILKISAPFLVVLGIWGICRDQLVYQCRLSFAGTNTLLFTCVFWLIAIIGLALWHQTTDTILSMAGPFLVVQGIWCICRAQLVSKRFTAIFWSIALFGLWAWHRQSDFLVSTVRKSIDSPAEFCFFLWIVLNIVFFLLYCERCSWLQPQPHSTPEDGCFLEPPRPITSALEIANGPMVAGALALSPAPQARAATSPARGGVSR</sequence>
<dbReference type="Gene3D" id="1.20.58.390">
    <property type="entry name" value="Neurotransmitter-gated ion-channel transmembrane domain"/>
    <property type="match status" value="1"/>
</dbReference>
<dbReference type="InterPro" id="IPR036734">
    <property type="entry name" value="Neur_chan_lig-bd_sf"/>
</dbReference>
<feature type="region of interest" description="Disordered" evidence="1">
    <location>
        <begin position="1"/>
        <end position="35"/>
    </location>
</feature>
<dbReference type="GO" id="GO:0005230">
    <property type="term" value="F:extracellular ligand-gated monoatomic ion channel activity"/>
    <property type="evidence" value="ECO:0007669"/>
    <property type="project" value="InterPro"/>
</dbReference>
<keyword evidence="2" id="KW-0812">Transmembrane</keyword>
<dbReference type="GO" id="GO:0016020">
    <property type="term" value="C:membrane"/>
    <property type="evidence" value="ECO:0007669"/>
    <property type="project" value="InterPro"/>
</dbReference>
<keyword evidence="2" id="KW-1133">Transmembrane helix</keyword>
<evidence type="ECO:0000313" key="3">
    <source>
        <dbReference type="EMBL" id="KOO33797.1"/>
    </source>
</evidence>
<feature type="transmembrane region" description="Helical" evidence="2">
    <location>
        <begin position="457"/>
        <end position="474"/>
    </location>
</feature>
<feature type="transmembrane region" description="Helical" evidence="2">
    <location>
        <begin position="335"/>
        <end position="353"/>
    </location>
</feature>